<dbReference type="Proteomes" id="UP000245207">
    <property type="component" value="Unassembled WGS sequence"/>
</dbReference>
<dbReference type="InterPro" id="IPR036875">
    <property type="entry name" value="Znf_CCHC_sf"/>
</dbReference>
<keyword evidence="5" id="KW-1185">Reference proteome</keyword>
<keyword evidence="1" id="KW-0863">Zinc-finger</keyword>
<gene>
    <name evidence="4" type="ORF">CTI12_AA475510</name>
</gene>
<dbReference type="Pfam" id="PF00098">
    <property type="entry name" value="zf-CCHC"/>
    <property type="match status" value="1"/>
</dbReference>
<dbReference type="Gene3D" id="4.10.60.10">
    <property type="entry name" value="Zinc finger, CCHC-type"/>
    <property type="match status" value="2"/>
</dbReference>
<keyword evidence="1" id="KW-0479">Metal-binding</keyword>
<feature type="domain" description="CCHC-type" evidence="3">
    <location>
        <begin position="71"/>
        <end position="86"/>
    </location>
</feature>
<evidence type="ECO:0000259" key="3">
    <source>
        <dbReference type="PROSITE" id="PS50158"/>
    </source>
</evidence>
<proteinExistence type="predicted"/>
<sequence length="482" mass="55840">MDQIAGLRMFGSDNIKLDRMDGTNFTRWKEKMKFLLTTFKNNKGNDKKRKGTWNSSKDNKKDKKPLSEVVCYKCGDKGHIKRYCKNPKKKNQNTNKNEFANAVDQVDTTEIVAMVSERNIGMIQELHMARKKNNKGNDKKRKGTWNSSKDNKKDKKPLSEVMCYKCGDKGHIKRYCKNPKKKNQNTNKNEFANAVEQVDTTEIAAIDSEMNIGMIQELHMASVITTYDWWYDSGATTHVCNNKDLFKTYKESEDGHEVMMGDSHASKVAAHRYATSLSKFKAASYLLDNLEEQMKGLHSSSVSKYNVEAAMGILHWPEMRRWFYKWKLTFKSKGKPYTNHRILGITDIPETEKRYGYNFLDKIVVRRSDDKEYSFSEADYHRLNPNDIEDLYVLKVQGKVQNLPGSLQYDLINSLLIFARQRIIRVQGKAQNLPGSLQYDLINSLLIFARQRIIWVRDEDAQLGVESYQISLNFTAPQTTFI</sequence>
<dbReference type="SMART" id="SM00343">
    <property type="entry name" value="ZnF_C2HC"/>
    <property type="match status" value="2"/>
</dbReference>
<reference evidence="4 5" key="1">
    <citation type="journal article" date="2018" name="Mol. Plant">
        <title>The genome of Artemisia annua provides insight into the evolution of Asteraceae family and artemisinin biosynthesis.</title>
        <authorList>
            <person name="Shen Q."/>
            <person name="Zhang L."/>
            <person name="Liao Z."/>
            <person name="Wang S."/>
            <person name="Yan T."/>
            <person name="Shi P."/>
            <person name="Liu M."/>
            <person name="Fu X."/>
            <person name="Pan Q."/>
            <person name="Wang Y."/>
            <person name="Lv Z."/>
            <person name="Lu X."/>
            <person name="Zhang F."/>
            <person name="Jiang W."/>
            <person name="Ma Y."/>
            <person name="Chen M."/>
            <person name="Hao X."/>
            <person name="Li L."/>
            <person name="Tang Y."/>
            <person name="Lv G."/>
            <person name="Zhou Y."/>
            <person name="Sun X."/>
            <person name="Brodelius P.E."/>
            <person name="Rose J.K.C."/>
            <person name="Tang K."/>
        </authorList>
    </citation>
    <scope>NUCLEOTIDE SEQUENCE [LARGE SCALE GENOMIC DNA]</scope>
    <source>
        <strain evidence="5">cv. Huhao1</strain>
        <tissue evidence="4">Leaf</tissue>
    </source>
</reference>
<dbReference type="Pfam" id="PF22936">
    <property type="entry name" value="Pol_BBD"/>
    <property type="match status" value="1"/>
</dbReference>
<evidence type="ECO:0000256" key="2">
    <source>
        <dbReference type="SAM" id="MobiDB-lite"/>
    </source>
</evidence>
<feature type="region of interest" description="Disordered" evidence="2">
    <location>
        <begin position="129"/>
        <end position="156"/>
    </location>
</feature>
<dbReference type="InterPro" id="IPR054722">
    <property type="entry name" value="PolX-like_BBD"/>
</dbReference>
<dbReference type="PROSITE" id="PS50158">
    <property type="entry name" value="ZF_CCHC"/>
    <property type="match status" value="2"/>
</dbReference>
<dbReference type="AlphaFoldDB" id="A0A2U1LF82"/>
<feature type="compositionally biased region" description="Basic residues" evidence="2">
    <location>
        <begin position="129"/>
        <end position="143"/>
    </location>
</feature>
<comment type="caution">
    <text evidence="4">The sequence shown here is derived from an EMBL/GenBank/DDBJ whole genome shotgun (WGS) entry which is preliminary data.</text>
</comment>
<dbReference type="GO" id="GO:0008270">
    <property type="term" value="F:zinc ion binding"/>
    <property type="evidence" value="ECO:0007669"/>
    <property type="project" value="UniProtKB-KW"/>
</dbReference>
<dbReference type="EMBL" id="PKPP01009704">
    <property type="protein sequence ID" value="PWA47669.1"/>
    <property type="molecule type" value="Genomic_DNA"/>
</dbReference>
<dbReference type="SUPFAM" id="SSF57756">
    <property type="entry name" value="Retrovirus zinc finger-like domains"/>
    <property type="match status" value="2"/>
</dbReference>
<protein>
    <recommendedName>
        <fullName evidence="3">CCHC-type domain-containing protein</fullName>
    </recommendedName>
</protein>
<name>A0A2U1LF82_ARTAN</name>
<feature type="region of interest" description="Disordered" evidence="2">
    <location>
        <begin position="40"/>
        <end position="62"/>
    </location>
</feature>
<evidence type="ECO:0000313" key="5">
    <source>
        <dbReference type="Proteomes" id="UP000245207"/>
    </source>
</evidence>
<organism evidence="4 5">
    <name type="scientific">Artemisia annua</name>
    <name type="common">Sweet wormwood</name>
    <dbReference type="NCBI Taxonomy" id="35608"/>
    <lineage>
        <taxon>Eukaryota</taxon>
        <taxon>Viridiplantae</taxon>
        <taxon>Streptophyta</taxon>
        <taxon>Embryophyta</taxon>
        <taxon>Tracheophyta</taxon>
        <taxon>Spermatophyta</taxon>
        <taxon>Magnoliopsida</taxon>
        <taxon>eudicotyledons</taxon>
        <taxon>Gunneridae</taxon>
        <taxon>Pentapetalae</taxon>
        <taxon>asterids</taxon>
        <taxon>campanulids</taxon>
        <taxon>Asterales</taxon>
        <taxon>Asteraceae</taxon>
        <taxon>Asteroideae</taxon>
        <taxon>Anthemideae</taxon>
        <taxon>Artemisiinae</taxon>
        <taxon>Artemisia</taxon>
    </lineage>
</organism>
<dbReference type="PANTHER" id="PTHR47592">
    <property type="entry name" value="PBF68 PROTEIN"/>
    <property type="match status" value="1"/>
</dbReference>
<feature type="domain" description="CCHC-type" evidence="3">
    <location>
        <begin position="163"/>
        <end position="178"/>
    </location>
</feature>
<dbReference type="GO" id="GO:0003676">
    <property type="term" value="F:nucleic acid binding"/>
    <property type="evidence" value="ECO:0007669"/>
    <property type="project" value="InterPro"/>
</dbReference>
<keyword evidence="1" id="KW-0862">Zinc</keyword>
<dbReference type="InterPro" id="IPR001878">
    <property type="entry name" value="Znf_CCHC"/>
</dbReference>
<evidence type="ECO:0000313" key="4">
    <source>
        <dbReference type="EMBL" id="PWA47669.1"/>
    </source>
</evidence>
<evidence type="ECO:0000256" key="1">
    <source>
        <dbReference type="PROSITE-ProRule" id="PRU00047"/>
    </source>
</evidence>
<accession>A0A2U1LF82</accession>
<dbReference type="PANTHER" id="PTHR47592:SF27">
    <property type="entry name" value="OS08G0421700 PROTEIN"/>
    <property type="match status" value="1"/>
</dbReference>